<sequence>MKRVGCNPWQDAKRKTEYLQARYASVSPCHFYDEILGHIEDEPDFQLCAMHAQAKKGQRMRRYDDVMDMLLDAGARRDAYVYPAAYYHSYALEALLQSTSCLYIDLDHVAAKQLRHLCDADFFGHRPTYLVNSGNGVHLVYVLQEPVQTYDWAKRLLKRIHRALLKVFRQHRFDADLTTGISHAYRIVGSLTKLGQVCRAYCVGAHMTIAALAQSVGVTWTRPQKAHPPVTKSVRPAVAPHAKRGFYAYLVEKIAERTQEGHRYTALFALTCVGYKCGMALEAISEDVMHLAAVLGLPQREAKHALEVCNPEKARTVRAATLENWLGWSFDRKTKRNGRSRKEHLAKVAADRTAASRRRVWACLKEAPMATISELARKLSITRRTAAKYFHEWMDRLLERVPAQMAASEPVASARTAKAAKTSDAGIASPASFIAYIPAPGGELGSACAGQAKDNRAGARGSSPDSMTSTFLLLYRWLYATLYPETSTSTSYYGKDEEAWQT</sequence>
<gene>
    <name evidence="1" type="ORF">ERS852385_02079</name>
</gene>
<dbReference type="eggNOG" id="COG3677">
    <property type="taxonomic scope" value="Bacteria"/>
</dbReference>
<name>A0A174C7K8_9FIRM</name>
<keyword evidence="2" id="KW-1185">Reference proteome</keyword>
<evidence type="ECO:0000313" key="1">
    <source>
        <dbReference type="EMBL" id="CUO07875.1"/>
    </source>
</evidence>
<proteinExistence type="predicted"/>
<dbReference type="EMBL" id="CYYU01000025">
    <property type="protein sequence ID" value="CUO07875.1"/>
    <property type="molecule type" value="Genomic_DNA"/>
</dbReference>
<dbReference type="Proteomes" id="UP000095546">
    <property type="component" value="Unassembled WGS sequence"/>
</dbReference>
<organism evidence="1 2">
    <name type="scientific">Mitsuokella jalaludinii</name>
    <dbReference type="NCBI Taxonomy" id="187979"/>
    <lineage>
        <taxon>Bacteria</taxon>
        <taxon>Bacillati</taxon>
        <taxon>Bacillota</taxon>
        <taxon>Negativicutes</taxon>
        <taxon>Selenomonadales</taxon>
        <taxon>Selenomonadaceae</taxon>
        <taxon>Mitsuokella</taxon>
    </lineage>
</organism>
<reference evidence="1 2" key="1">
    <citation type="submission" date="2015-09" db="EMBL/GenBank/DDBJ databases">
        <authorList>
            <consortium name="Pathogen Informatics"/>
        </authorList>
    </citation>
    <scope>NUCLEOTIDE SEQUENCE [LARGE SCALE GENOMIC DNA]</scope>
    <source>
        <strain evidence="1 2">2789STDY5608828</strain>
    </source>
</reference>
<protein>
    <submittedName>
        <fullName evidence="1">Uncharacterized protein</fullName>
    </submittedName>
</protein>
<dbReference type="STRING" id="187979.ERS852385_02079"/>
<dbReference type="RefSeq" id="WP_055162850.1">
    <property type="nucleotide sequence ID" value="NZ_CABIWZ010000025.1"/>
</dbReference>
<evidence type="ECO:0000313" key="2">
    <source>
        <dbReference type="Proteomes" id="UP000095546"/>
    </source>
</evidence>
<accession>A0A174C7K8</accession>
<dbReference type="OrthoDB" id="3243252at2"/>
<dbReference type="AlphaFoldDB" id="A0A174C7K8"/>